<protein>
    <submittedName>
        <fullName evidence="1">Protein of aegsfp</fullName>
    </submittedName>
</protein>
<sequence length="208" mass="24127">HFLLLFTAQWPERAQSNTVVRLEDLPSPTCFTIKTFLHRYIVDSAKFWRNDPKKRRVFRYNTLSRYMPDAAMWEATTVDPQAHGIHLMNIRTTSFMYASSNADSLSASCRNVFLRSDARETQGEASRFLFHYNSTTQAYRIQNLATKEYLQNLPSAFQNNLAVVCLDRRGGVEQGAEENYDFWLNSCDDEYFENKKITAAINSNYGLM</sequence>
<organism evidence="1">
    <name type="scientific">Aedes albopictus</name>
    <name type="common">Asian tiger mosquito</name>
    <name type="synonym">Stegomyia albopicta</name>
    <dbReference type="NCBI Taxonomy" id="7160"/>
    <lineage>
        <taxon>Eukaryota</taxon>
        <taxon>Metazoa</taxon>
        <taxon>Ecdysozoa</taxon>
        <taxon>Arthropoda</taxon>
        <taxon>Hexapoda</taxon>
        <taxon>Insecta</taxon>
        <taxon>Pterygota</taxon>
        <taxon>Neoptera</taxon>
        <taxon>Endopterygota</taxon>
        <taxon>Diptera</taxon>
        <taxon>Nematocera</taxon>
        <taxon>Culicoidea</taxon>
        <taxon>Culicidae</taxon>
        <taxon>Culicinae</taxon>
        <taxon>Aedini</taxon>
        <taxon>Aedes</taxon>
        <taxon>Stegomyia</taxon>
    </lineage>
</organism>
<feature type="non-terminal residue" evidence="1">
    <location>
        <position position="1"/>
    </location>
</feature>
<dbReference type="EMBL" id="GAPW01004414">
    <property type="protein sequence ID" value="JAC09184.1"/>
    <property type="molecule type" value="mRNA"/>
</dbReference>
<dbReference type="AlphaFoldDB" id="A0A023ELP3"/>
<reference evidence="1" key="1">
    <citation type="journal article" date="2014" name="PLoS Negl. Trop. Dis.">
        <title>Identification and characterization of seminal fluid proteins in the Asian tiger mosquito, Aedes albopictus.</title>
        <authorList>
            <person name="Boes K.E."/>
            <person name="Ribeiro J.M."/>
            <person name="Wong A."/>
            <person name="Harrington L.C."/>
            <person name="Wolfner M.F."/>
            <person name="Sirot L.K."/>
        </authorList>
    </citation>
    <scope>NUCLEOTIDE SEQUENCE</scope>
    <source>
        <tissue evidence="1">Reproductive organs</tissue>
    </source>
</reference>
<accession>A0A023ELP3</accession>
<evidence type="ECO:0000313" key="1">
    <source>
        <dbReference type="EMBL" id="JAC09184.1"/>
    </source>
</evidence>
<name>A0A023ELP3_AEDAL</name>
<proteinExistence type="evidence at transcript level"/>